<evidence type="ECO:0000256" key="8">
    <source>
        <dbReference type="ARBA" id="ARBA00023180"/>
    </source>
</evidence>
<accession>A0A7M5WRF7</accession>
<evidence type="ECO:0000256" key="1">
    <source>
        <dbReference type="ARBA" id="ARBA00004498"/>
    </source>
</evidence>
<evidence type="ECO:0000256" key="2">
    <source>
        <dbReference type="ARBA" id="ARBA00005683"/>
    </source>
</evidence>
<keyword evidence="4" id="KW-0964">Secreted</keyword>
<dbReference type="OrthoDB" id="5945655at2759"/>
<sequence>MKSQYYGQMVLVTKEKMRRRFIYLILLIILQLRMLTGQQWMKLALVSSNLFNQQQQICNHYQFWTKSQRTLCMKFTELIPKVAEGAEMAYDECRHQFRWRRWNCAAKKPVLTNNVWTYETNEYPSLFGEDFEPGGIEASFVNAIFSSGVAYSITKACSSNKLEGCSCERNKDGTITKTTTTKTTTAHHLSNGFQWHQCNDNVMFGLSFAKKFIDSVELNWNPDRMFTTHAQVMMNLHNNKVGRMLLKENLQQNCVCHGVSGTCSTQVCSKRLGPYRDIGGLLRKRTEKAIKVTLKYINTHRILMPADNQLAPVTDTDLIYLKSSPSYCNKTTGRRCKLNSKKKAKKKPRGGCDMMCCGAGYRTKLRTVTKNCKCQFIWCCKVTCEKCYHQQKVHSCK</sequence>
<dbReference type="InterPro" id="IPR005817">
    <property type="entry name" value="Wnt"/>
</dbReference>
<dbReference type="GO" id="GO:0005125">
    <property type="term" value="F:cytokine activity"/>
    <property type="evidence" value="ECO:0007669"/>
    <property type="project" value="TreeGrafter"/>
</dbReference>
<keyword evidence="9" id="KW-0449">Lipoprotein</keyword>
<organism evidence="12 13">
    <name type="scientific">Clytia hemisphaerica</name>
    <dbReference type="NCBI Taxonomy" id="252671"/>
    <lineage>
        <taxon>Eukaryota</taxon>
        <taxon>Metazoa</taxon>
        <taxon>Cnidaria</taxon>
        <taxon>Hydrozoa</taxon>
        <taxon>Hydroidolina</taxon>
        <taxon>Leptothecata</taxon>
        <taxon>Obeliida</taxon>
        <taxon>Clytiidae</taxon>
        <taxon>Clytia</taxon>
    </lineage>
</organism>
<comment type="similarity">
    <text evidence="2 10">Belongs to the Wnt family.</text>
</comment>
<dbReference type="GO" id="GO:0045165">
    <property type="term" value="P:cell fate commitment"/>
    <property type="evidence" value="ECO:0007669"/>
    <property type="project" value="TreeGrafter"/>
</dbReference>
<dbReference type="Pfam" id="PF00110">
    <property type="entry name" value="wnt"/>
    <property type="match status" value="1"/>
</dbReference>
<evidence type="ECO:0000256" key="6">
    <source>
        <dbReference type="ARBA" id="ARBA00022687"/>
    </source>
</evidence>
<keyword evidence="11" id="KW-0812">Transmembrane</keyword>
<dbReference type="GeneID" id="136799121"/>
<dbReference type="GO" id="GO:0005615">
    <property type="term" value="C:extracellular space"/>
    <property type="evidence" value="ECO:0007669"/>
    <property type="project" value="TreeGrafter"/>
</dbReference>
<dbReference type="InterPro" id="IPR043158">
    <property type="entry name" value="Wnt_C"/>
</dbReference>
<evidence type="ECO:0000256" key="4">
    <source>
        <dbReference type="ARBA" id="ARBA00022525"/>
    </source>
</evidence>
<dbReference type="GO" id="GO:0030182">
    <property type="term" value="P:neuron differentiation"/>
    <property type="evidence" value="ECO:0007669"/>
    <property type="project" value="TreeGrafter"/>
</dbReference>
<keyword evidence="3 10" id="KW-0217">Developmental protein</keyword>
<dbReference type="SMART" id="SM00097">
    <property type="entry name" value="WNT1"/>
    <property type="match status" value="1"/>
</dbReference>
<keyword evidence="11" id="KW-1133">Transmembrane helix</keyword>
<dbReference type="PANTHER" id="PTHR12027">
    <property type="entry name" value="WNT RELATED"/>
    <property type="match status" value="1"/>
</dbReference>
<keyword evidence="6 10" id="KW-0879">Wnt signaling pathway</keyword>
<keyword evidence="7" id="KW-1015">Disulfide bond</keyword>
<dbReference type="PRINTS" id="PR01349">
    <property type="entry name" value="WNTPROTEIN"/>
</dbReference>
<dbReference type="GO" id="GO:0005109">
    <property type="term" value="F:frizzled binding"/>
    <property type="evidence" value="ECO:0007669"/>
    <property type="project" value="TreeGrafter"/>
</dbReference>
<evidence type="ECO:0000256" key="10">
    <source>
        <dbReference type="RuleBase" id="RU003500"/>
    </source>
</evidence>
<evidence type="ECO:0000256" key="5">
    <source>
        <dbReference type="ARBA" id="ARBA00022530"/>
    </source>
</evidence>
<feature type="transmembrane region" description="Helical" evidence="11">
    <location>
        <begin position="21"/>
        <end position="41"/>
    </location>
</feature>
<keyword evidence="13" id="KW-1185">Reference proteome</keyword>
<evidence type="ECO:0000313" key="13">
    <source>
        <dbReference type="Proteomes" id="UP000594262"/>
    </source>
</evidence>
<dbReference type="CDD" id="cd13113">
    <property type="entry name" value="Wnt"/>
    <property type="match status" value="1"/>
</dbReference>
<dbReference type="EnsemblMetazoa" id="CLYHEMT005809.1">
    <property type="protein sequence ID" value="CLYHEMP005809.1"/>
    <property type="gene ID" value="CLYHEMG005809"/>
</dbReference>
<dbReference type="GO" id="GO:0060070">
    <property type="term" value="P:canonical Wnt signaling pathway"/>
    <property type="evidence" value="ECO:0007669"/>
    <property type="project" value="TreeGrafter"/>
</dbReference>
<evidence type="ECO:0000313" key="12">
    <source>
        <dbReference type="EnsemblMetazoa" id="CLYHEMP005809.1"/>
    </source>
</evidence>
<evidence type="ECO:0000256" key="7">
    <source>
        <dbReference type="ARBA" id="ARBA00023157"/>
    </source>
</evidence>
<name>A0A7M5WRF7_9CNID</name>
<protein>
    <recommendedName>
        <fullName evidence="10">Protein Wnt</fullName>
    </recommendedName>
</protein>
<keyword evidence="8" id="KW-0325">Glycoprotein</keyword>
<dbReference type="RefSeq" id="XP_066911908.1">
    <property type="nucleotide sequence ID" value="XM_067055807.1"/>
</dbReference>
<comment type="subcellular location">
    <subcellularLocation>
        <location evidence="1 10">Secreted</location>
        <location evidence="1 10">Extracellular space</location>
        <location evidence="1 10">Extracellular matrix</location>
    </subcellularLocation>
</comment>
<dbReference type="Proteomes" id="UP000594262">
    <property type="component" value="Unplaced"/>
</dbReference>
<comment type="function">
    <text evidence="10">Ligand for members of the frizzled family of seven transmembrane receptors.</text>
</comment>
<evidence type="ECO:0000256" key="9">
    <source>
        <dbReference type="ARBA" id="ARBA00023288"/>
    </source>
</evidence>
<evidence type="ECO:0000256" key="3">
    <source>
        <dbReference type="ARBA" id="ARBA00022473"/>
    </source>
</evidence>
<reference evidence="12" key="1">
    <citation type="submission" date="2021-01" db="UniProtKB">
        <authorList>
            <consortium name="EnsemblMetazoa"/>
        </authorList>
    </citation>
    <scope>IDENTIFICATION</scope>
</reference>
<proteinExistence type="inferred from homology"/>
<evidence type="ECO:0000256" key="11">
    <source>
        <dbReference type="SAM" id="Phobius"/>
    </source>
</evidence>
<keyword evidence="11" id="KW-0472">Membrane</keyword>
<keyword evidence="5" id="KW-0272">Extracellular matrix</keyword>
<dbReference type="PANTHER" id="PTHR12027:SF101">
    <property type="entry name" value="PROTEIN WNT-4"/>
    <property type="match status" value="1"/>
</dbReference>
<dbReference type="AlphaFoldDB" id="A0A7M5WRF7"/>
<dbReference type="Gene3D" id="3.30.2460.20">
    <property type="match status" value="1"/>
</dbReference>